<evidence type="ECO:0000256" key="1">
    <source>
        <dbReference type="SAM" id="MobiDB-lite"/>
    </source>
</evidence>
<dbReference type="EMBL" id="CP036434">
    <property type="protein sequence ID" value="QDV09271.1"/>
    <property type="molecule type" value="Genomic_DNA"/>
</dbReference>
<evidence type="ECO:0008006" key="5">
    <source>
        <dbReference type="Google" id="ProtNLM"/>
    </source>
</evidence>
<proteinExistence type="predicted"/>
<keyword evidence="4" id="KW-1185">Reference proteome</keyword>
<evidence type="ECO:0000256" key="2">
    <source>
        <dbReference type="SAM" id="SignalP"/>
    </source>
</evidence>
<dbReference type="AlphaFoldDB" id="A0A518EYV8"/>
<evidence type="ECO:0000313" key="4">
    <source>
        <dbReference type="Proteomes" id="UP000320390"/>
    </source>
</evidence>
<dbReference type="Proteomes" id="UP000320390">
    <property type="component" value="Chromosome"/>
</dbReference>
<feature type="chain" id="PRO_5022096408" description="Outer membrane protein beta-barrel domain-containing protein" evidence="2">
    <location>
        <begin position="25"/>
        <end position="212"/>
    </location>
</feature>
<accession>A0A518EYV8</accession>
<sequence length="212" mass="23496" precursor="true">MQIKLALGLTLLAASCSSVPPAAARPRQGTDSTTVAPASPGRWDHGVTLAWNQRSVDSQWDPASSYRGGSIEYSGLMRIESGQGTGIEVSFGRAESDEFSHVFGYRPSTWRRWTDYSIGVRHERPLGFGRWLLSGGFSYIRVELDQNGLSEILRLDLGSSGAYMRTGYIQPLSRNVELVVSGRYRVGRSEHLFGRELDLDHVGIDVGLSWRF</sequence>
<evidence type="ECO:0000313" key="3">
    <source>
        <dbReference type="EMBL" id="QDV09271.1"/>
    </source>
</evidence>
<dbReference type="RefSeq" id="WP_145203356.1">
    <property type="nucleotide sequence ID" value="NZ_CP036434.1"/>
</dbReference>
<dbReference type="PROSITE" id="PS51257">
    <property type="entry name" value="PROKAR_LIPOPROTEIN"/>
    <property type="match status" value="1"/>
</dbReference>
<reference evidence="3 4" key="1">
    <citation type="submission" date="2019-02" db="EMBL/GenBank/DDBJ databases">
        <title>Deep-cultivation of Planctomycetes and their phenomic and genomic characterization uncovers novel biology.</title>
        <authorList>
            <person name="Wiegand S."/>
            <person name="Jogler M."/>
            <person name="Boedeker C."/>
            <person name="Pinto D."/>
            <person name="Vollmers J."/>
            <person name="Rivas-Marin E."/>
            <person name="Kohn T."/>
            <person name="Peeters S.H."/>
            <person name="Heuer A."/>
            <person name="Rast P."/>
            <person name="Oberbeckmann S."/>
            <person name="Bunk B."/>
            <person name="Jeske O."/>
            <person name="Meyerdierks A."/>
            <person name="Storesund J.E."/>
            <person name="Kallscheuer N."/>
            <person name="Luecker S."/>
            <person name="Lage O.M."/>
            <person name="Pohl T."/>
            <person name="Merkel B.J."/>
            <person name="Hornburger P."/>
            <person name="Mueller R.-W."/>
            <person name="Bruemmer F."/>
            <person name="Labrenz M."/>
            <person name="Spormann A.M."/>
            <person name="Op den Camp H."/>
            <person name="Overmann J."/>
            <person name="Amann R."/>
            <person name="Jetten M.S.M."/>
            <person name="Mascher T."/>
            <person name="Medema M.H."/>
            <person name="Devos D.P."/>
            <person name="Kaster A.-K."/>
            <person name="Ovreas L."/>
            <person name="Rohde M."/>
            <person name="Galperin M.Y."/>
            <person name="Jogler C."/>
        </authorList>
    </citation>
    <scope>NUCLEOTIDE SEQUENCE [LARGE SCALE GENOMIC DNA]</scope>
    <source>
        <strain evidence="3 4">Poly30</strain>
    </source>
</reference>
<feature type="signal peptide" evidence="2">
    <location>
        <begin position="1"/>
        <end position="24"/>
    </location>
</feature>
<gene>
    <name evidence="3" type="ORF">Poly30_48280</name>
</gene>
<organism evidence="3 4">
    <name type="scientific">Saltatorellus ferox</name>
    <dbReference type="NCBI Taxonomy" id="2528018"/>
    <lineage>
        <taxon>Bacteria</taxon>
        <taxon>Pseudomonadati</taxon>
        <taxon>Planctomycetota</taxon>
        <taxon>Planctomycetia</taxon>
        <taxon>Planctomycetia incertae sedis</taxon>
        <taxon>Saltatorellus</taxon>
    </lineage>
</organism>
<keyword evidence="2" id="KW-0732">Signal</keyword>
<name>A0A518EYV8_9BACT</name>
<protein>
    <recommendedName>
        <fullName evidence="5">Outer membrane protein beta-barrel domain-containing protein</fullName>
    </recommendedName>
</protein>
<feature type="region of interest" description="Disordered" evidence="1">
    <location>
        <begin position="20"/>
        <end position="39"/>
    </location>
</feature>